<protein>
    <submittedName>
        <fullName evidence="1">Uncharacterized protein</fullName>
    </submittedName>
</protein>
<dbReference type="RefSeq" id="XP_007930426.1">
    <property type="nucleotide sequence ID" value="XM_007932235.1"/>
</dbReference>
<dbReference type="AlphaFoldDB" id="M3A5C1"/>
<reference evidence="1 2" key="1">
    <citation type="journal article" date="2012" name="PLoS Pathog.">
        <title>Diverse lifestyles and strategies of plant pathogenesis encoded in the genomes of eighteen Dothideomycetes fungi.</title>
        <authorList>
            <person name="Ohm R.A."/>
            <person name="Feau N."/>
            <person name="Henrissat B."/>
            <person name="Schoch C.L."/>
            <person name="Horwitz B.A."/>
            <person name="Barry K.W."/>
            <person name="Condon B.J."/>
            <person name="Copeland A.C."/>
            <person name="Dhillon B."/>
            <person name="Glaser F."/>
            <person name="Hesse C.N."/>
            <person name="Kosti I."/>
            <person name="LaButti K."/>
            <person name="Lindquist E.A."/>
            <person name="Lucas S."/>
            <person name="Salamov A.A."/>
            <person name="Bradshaw R.E."/>
            <person name="Ciuffetti L."/>
            <person name="Hamelin R.C."/>
            <person name="Kema G.H.J."/>
            <person name="Lawrence C."/>
            <person name="Scott J.A."/>
            <person name="Spatafora J.W."/>
            <person name="Turgeon B.G."/>
            <person name="de Wit P.J.G.M."/>
            <person name="Zhong S."/>
            <person name="Goodwin S.B."/>
            <person name="Grigoriev I.V."/>
        </authorList>
    </citation>
    <scope>NUCLEOTIDE SEQUENCE [LARGE SCALE GENOMIC DNA]</scope>
    <source>
        <strain evidence="1 2">CIRAD86</strain>
    </source>
</reference>
<dbReference type="HOGENOM" id="CLU_713957_0_0_1"/>
<evidence type="ECO:0000313" key="2">
    <source>
        <dbReference type="Proteomes" id="UP000016932"/>
    </source>
</evidence>
<accession>M3A5C1</accession>
<dbReference type="KEGG" id="pfj:MYCFIDRAFT_178350"/>
<gene>
    <name evidence="1" type="ORF">MYCFIDRAFT_178350</name>
</gene>
<dbReference type="EMBL" id="KB446562">
    <property type="protein sequence ID" value="EME79801.1"/>
    <property type="molecule type" value="Genomic_DNA"/>
</dbReference>
<evidence type="ECO:0000313" key="1">
    <source>
        <dbReference type="EMBL" id="EME79801.1"/>
    </source>
</evidence>
<name>M3A5C1_PSEFD</name>
<dbReference type="VEuPathDB" id="FungiDB:MYCFIDRAFT_178350"/>
<sequence>MRGWRYQGRGSRERRYWSKPQTVLPGDFENVVHKVSGDVTAAALFDASEAIRAETHACRHLLSNAMQPNRVSRWSGYFGTAHRGVTQFAHSMRTRGHITIAYVTTVARLSTLAMPRPEEDYSCHPLDAVAQEVPFNRMAKVLSLVSGQAEHFVAGRSEVEEVKVNAELVVVTERDSGSTLKSNVLVPEDNMRIGSSKHVVHPRENSSSGIGFCVMIVTCSPRRTNTSRSLFDRKESKRLGELNEWRGHFICDLQAYWERYLQQCSTNVDTRWMMSCRWPENDLLARCGDILLGSRISTFPFSHHLLSVLEIHTKHLLVDYIHSAQGLAVEMFSGSGPRGSSGHPSYIAAKGPQEIQESMALGSSSGDIVYWGPGGIAQLPLALVRGC</sequence>
<organism evidence="1 2">
    <name type="scientific">Pseudocercospora fijiensis (strain CIRAD86)</name>
    <name type="common">Black leaf streak disease fungus</name>
    <name type="synonym">Mycosphaerella fijiensis</name>
    <dbReference type="NCBI Taxonomy" id="383855"/>
    <lineage>
        <taxon>Eukaryota</taxon>
        <taxon>Fungi</taxon>
        <taxon>Dikarya</taxon>
        <taxon>Ascomycota</taxon>
        <taxon>Pezizomycotina</taxon>
        <taxon>Dothideomycetes</taxon>
        <taxon>Dothideomycetidae</taxon>
        <taxon>Mycosphaerellales</taxon>
        <taxon>Mycosphaerellaceae</taxon>
        <taxon>Pseudocercospora</taxon>
    </lineage>
</organism>
<keyword evidence="2" id="KW-1185">Reference proteome</keyword>
<dbReference type="Proteomes" id="UP000016932">
    <property type="component" value="Unassembled WGS sequence"/>
</dbReference>
<dbReference type="GeneID" id="19333931"/>
<proteinExistence type="predicted"/>